<dbReference type="InterPro" id="IPR000742">
    <property type="entry name" value="EGF"/>
</dbReference>
<dbReference type="EMBL" id="JBICBT010000593">
    <property type="protein sequence ID" value="KAL3108229.1"/>
    <property type="molecule type" value="Genomic_DNA"/>
</dbReference>
<keyword evidence="6" id="KW-1015">Disulfide bond</keyword>
<dbReference type="EC" id="3.4.24.-" evidence="8"/>
<proteinExistence type="predicted"/>
<evidence type="ECO:0000256" key="7">
    <source>
        <dbReference type="PROSITE-ProRule" id="PRU01211"/>
    </source>
</evidence>
<evidence type="ECO:0000259" key="10">
    <source>
        <dbReference type="PROSITE" id="PS51864"/>
    </source>
</evidence>
<dbReference type="PROSITE" id="PS51864">
    <property type="entry name" value="ASTACIN"/>
    <property type="match status" value="1"/>
</dbReference>
<feature type="binding site" evidence="7">
    <location>
        <position position="888"/>
    </location>
    <ligand>
        <name>Zn(2+)</name>
        <dbReference type="ChEBI" id="CHEBI:29105"/>
        <note>catalytic</note>
    </ligand>
</feature>
<feature type="region of interest" description="Disordered" evidence="9">
    <location>
        <begin position="643"/>
        <end position="808"/>
    </location>
</feature>
<keyword evidence="3 7" id="KW-0378">Hydrolase</keyword>
<evidence type="ECO:0000256" key="5">
    <source>
        <dbReference type="ARBA" id="ARBA00023049"/>
    </source>
</evidence>
<dbReference type="PRINTS" id="PR00480">
    <property type="entry name" value="ASTACIN"/>
</dbReference>
<dbReference type="PROSITE" id="PS00022">
    <property type="entry name" value="EGF_1"/>
    <property type="match status" value="1"/>
</dbReference>
<evidence type="ECO:0000313" key="12">
    <source>
        <dbReference type="Proteomes" id="UP001620626"/>
    </source>
</evidence>
<feature type="active site" evidence="7">
    <location>
        <position position="889"/>
    </location>
</feature>
<evidence type="ECO:0000256" key="9">
    <source>
        <dbReference type="SAM" id="MobiDB-lite"/>
    </source>
</evidence>
<dbReference type="InterPro" id="IPR024079">
    <property type="entry name" value="MetalloPept_cat_dom_sf"/>
</dbReference>
<evidence type="ECO:0000256" key="2">
    <source>
        <dbReference type="ARBA" id="ARBA00022723"/>
    </source>
</evidence>
<name>A0ABD2KZI3_9BILA</name>
<dbReference type="PANTHER" id="PTHR10127:SF780">
    <property type="entry name" value="METALLOENDOPEPTIDASE"/>
    <property type="match status" value="1"/>
</dbReference>
<dbReference type="GO" id="GO:0004222">
    <property type="term" value="F:metalloendopeptidase activity"/>
    <property type="evidence" value="ECO:0007669"/>
    <property type="project" value="UniProtKB-UniRule"/>
</dbReference>
<feature type="binding site" evidence="7">
    <location>
        <position position="898"/>
    </location>
    <ligand>
        <name>Zn(2+)</name>
        <dbReference type="ChEBI" id="CHEBI:29105"/>
        <note>catalytic</note>
    </ligand>
</feature>
<comment type="caution">
    <text evidence="11">The sequence shown here is derived from an EMBL/GenBank/DDBJ whole genome shotgun (WGS) entry which is preliminary data.</text>
</comment>
<feature type="domain" description="Peptidase M12A" evidence="10">
    <location>
        <begin position="786"/>
        <end position="988"/>
    </location>
</feature>
<dbReference type="InterPro" id="IPR001506">
    <property type="entry name" value="Peptidase_M12A"/>
</dbReference>
<feature type="compositionally biased region" description="Basic and acidic residues" evidence="9">
    <location>
        <begin position="665"/>
        <end position="808"/>
    </location>
</feature>
<dbReference type="GO" id="GO:0006508">
    <property type="term" value="P:proteolysis"/>
    <property type="evidence" value="ECO:0007669"/>
    <property type="project" value="UniProtKB-KW"/>
</dbReference>
<keyword evidence="4 7" id="KW-0862">Zinc</keyword>
<reference evidence="11 12" key="1">
    <citation type="submission" date="2024-10" db="EMBL/GenBank/DDBJ databases">
        <authorList>
            <person name="Kim D."/>
        </authorList>
    </citation>
    <scope>NUCLEOTIDE SEQUENCE [LARGE SCALE GENOMIC DNA]</scope>
    <source>
        <strain evidence="11">BH-2024</strain>
    </source>
</reference>
<accession>A0ABD2KZI3</accession>
<dbReference type="Pfam" id="PF01400">
    <property type="entry name" value="Astacin"/>
    <property type="match status" value="1"/>
</dbReference>
<evidence type="ECO:0000256" key="3">
    <source>
        <dbReference type="ARBA" id="ARBA00022801"/>
    </source>
</evidence>
<evidence type="ECO:0000256" key="1">
    <source>
        <dbReference type="ARBA" id="ARBA00022670"/>
    </source>
</evidence>
<dbReference type="InterPro" id="IPR006026">
    <property type="entry name" value="Peptidase_Metallo"/>
</dbReference>
<comment type="cofactor">
    <cofactor evidence="7 8">
        <name>Zn(2+)</name>
        <dbReference type="ChEBI" id="CHEBI:29105"/>
    </cofactor>
    <text evidence="7 8">Binds 1 zinc ion per subunit.</text>
</comment>
<sequence>MALCGRPQKGNAMPRDRVTTFAPRTFAPPTNKNIFFKYCYQFSTILLNYCAFNNYGTKTKIDEEEWEEEEEEQPRVQIPLSSVDGIWKLCNGKNGIISVENGCTKLLICYQSEMDKNRKIGKRFGVGKGNIGKQKFVECAEEIGEDQWHGLIIAKHQNGMISYESSHGFDDIFDTEQTKETEKYLEINLTKNAEPLGNELQEALSSAAFFDDFMPFVLAFEFGAKFCAENGGTTKLCKEKCLSQTLVTQKTKAPFVSTTKFHRTTPRSVPKTTFGIVPTTEQTFGFVPFVRHVDHFGTNCTNIFFPTEVDKFLLNITITPYDVACKKYQRPLKMRDPEGPPSEKHRYFDACNKVPTEEKCENSEELIGCYKSSKKWPGNSPISEICQKHLEGISGGANANVAGFIVKVCALRNENDLVIESTFNISFSNETCKRSRTFSISLEKITDLKHWMPTFLIEFGTDKWKSAIREKADEKSICEELKTSDGIGNMLNDIEPQMNDGTLAKMIHFVPPSKDTKMLPFFQIERPKFSKFLTNRTKLLPYKNDPNKFNSRDPCDEYGADCVPIRNLLLKIEALENCGKNESKNNSIFEIPKWAPPLPPPMTIKKPSETLICDEDMACDKQTLQEQYNQLREICGLKPEEVENQRKKRQYNAQQKWTESPIKITYDEFAQKPGPEKPGPEKPGPEKPGPEKPGPEKPGPEKPGPEKPGPEKPGPEKPGPEKPGLEKPGLEKPGPEKPGPEKPGLEKPGPEKPGPEKPGPEKPGLEKPGPEKPGPEKPGPEKPGPEKPGPEKPGPEKPGPEKPVPKDGYQKWKDAIEIGVALIMEVTCVRFEFVDDFLDGVNGISIADDTAGGVCGRTLLGRQGGWQTISLAINRCIDFVNMSVVAGHELMHALGFRHEQSRSDARNYVIVRTNDNRQSRIYQNTQNFDFPYDFGSVMHYPSGGDHENGLYDRITLPRFYQQTIGQRERISFKDAAIINRIYCQDSCNGTEDKCQNGGYLNPNDCTKCHCPDGYGGKYCDALEENLSGIPRELMANQSAVLLTTKAKCGGNGPCRCHWRIKPEVGKKARIQFKSLSNLFECTYNCASAYVEVKYRADKRAQGAKLCCPRAFTDMNANEYKNWIEAEKPDTDIVISARLSPKWTVPSTVFELTYESGNIKLINSNKCVNTDNLFAEKRNPGTTGLKCYESVKQQYYECSCHGDKKCLAEEKWAVDAFLCPIIKVNGVQIQGSRQQVFTDPKALRYNWTRIEIHCYKAEGSTVNFWGYSKPATKEIIRVDEIHCLSYKAAGVPERFKSLQVEEQPPVKKLSPSPFLASNASSLIHVFVPFVGHP</sequence>
<gene>
    <name evidence="11" type="ORF">niasHT_018637</name>
</gene>
<comment type="caution">
    <text evidence="7">Lacks conserved residue(s) required for the propagation of feature annotation.</text>
</comment>
<dbReference type="PANTHER" id="PTHR10127">
    <property type="entry name" value="DISCOIDIN, CUB, EGF, LAMININ , AND ZINC METALLOPROTEASE DOMAIN CONTAINING"/>
    <property type="match status" value="1"/>
</dbReference>
<evidence type="ECO:0000256" key="6">
    <source>
        <dbReference type="ARBA" id="ARBA00023157"/>
    </source>
</evidence>
<dbReference type="GO" id="GO:0008270">
    <property type="term" value="F:zinc ion binding"/>
    <property type="evidence" value="ECO:0007669"/>
    <property type="project" value="UniProtKB-UniRule"/>
</dbReference>
<organism evidence="11 12">
    <name type="scientific">Heterodera trifolii</name>
    <dbReference type="NCBI Taxonomy" id="157864"/>
    <lineage>
        <taxon>Eukaryota</taxon>
        <taxon>Metazoa</taxon>
        <taxon>Ecdysozoa</taxon>
        <taxon>Nematoda</taxon>
        <taxon>Chromadorea</taxon>
        <taxon>Rhabditida</taxon>
        <taxon>Tylenchina</taxon>
        <taxon>Tylenchomorpha</taxon>
        <taxon>Tylenchoidea</taxon>
        <taxon>Heteroderidae</taxon>
        <taxon>Heteroderinae</taxon>
        <taxon>Heterodera</taxon>
    </lineage>
</organism>
<keyword evidence="2 7" id="KW-0479">Metal-binding</keyword>
<evidence type="ECO:0000256" key="8">
    <source>
        <dbReference type="RuleBase" id="RU361183"/>
    </source>
</evidence>
<protein>
    <recommendedName>
        <fullName evidence="8">Metalloendopeptidase</fullName>
        <ecNumber evidence="8">3.4.24.-</ecNumber>
    </recommendedName>
</protein>
<dbReference type="SMART" id="SM00235">
    <property type="entry name" value="ZnMc"/>
    <property type="match status" value="1"/>
</dbReference>
<dbReference type="Proteomes" id="UP001620626">
    <property type="component" value="Unassembled WGS sequence"/>
</dbReference>
<evidence type="ECO:0000256" key="4">
    <source>
        <dbReference type="ARBA" id="ARBA00022833"/>
    </source>
</evidence>
<feature type="binding site" evidence="7">
    <location>
        <position position="892"/>
    </location>
    <ligand>
        <name>Zn(2+)</name>
        <dbReference type="ChEBI" id="CHEBI:29105"/>
        <note>catalytic</note>
    </ligand>
</feature>
<dbReference type="PROSITE" id="PS01186">
    <property type="entry name" value="EGF_2"/>
    <property type="match status" value="1"/>
</dbReference>
<keyword evidence="1 7" id="KW-0645">Protease</keyword>
<keyword evidence="5 7" id="KW-0482">Metalloprotease</keyword>
<dbReference type="Gene3D" id="3.40.390.10">
    <property type="entry name" value="Collagenase (Catalytic Domain)"/>
    <property type="match status" value="1"/>
</dbReference>
<keyword evidence="12" id="KW-1185">Reference proteome</keyword>
<dbReference type="SUPFAM" id="SSF55486">
    <property type="entry name" value="Metalloproteases ('zincins'), catalytic domain"/>
    <property type="match status" value="1"/>
</dbReference>
<evidence type="ECO:0000313" key="11">
    <source>
        <dbReference type="EMBL" id="KAL3108229.1"/>
    </source>
</evidence>